<proteinExistence type="inferred from homology"/>
<evidence type="ECO:0000313" key="10">
    <source>
        <dbReference type="EMBL" id="RJE84868.1"/>
    </source>
</evidence>
<dbReference type="InterPro" id="IPR000089">
    <property type="entry name" value="Biotin_lipoyl"/>
</dbReference>
<comment type="cofactor">
    <cofactor evidence="1 7">
        <name>(R)-lipoate</name>
        <dbReference type="ChEBI" id="CHEBI:83088"/>
    </cofactor>
</comment>
<dbReference type="SUPFAM" id="SSF51230">
    <property type="entry name" value="Single hybrid motif"/>
    <property type="match status" value="1"/>
</dbReference>
<comment type="subunit">
    <text evidence="3">Forms a 24-polypeptide structural core with octahedral symmetry.</text>
</comment>
<dbReference type="SUPFAM" id="SSF52777">
    <property type="entry name" value="CoA-dependent acyltransferases"/>
    <property type="match status" value="1"/>
</dbReference>
<dbReference type="Gene3D" id="2.40.50.100">
    <property type="match status" value="1"/>
</dbReference>
<dbReference type="PANTHER" id="PTHR43178:SF5">
    <property type="entry name" value="LIPOAMIDE ACYLTRANSFERASE COMPONENT OF BRANCHED-CHAIN ALPHA-KETO ACID DEHYDROGENASE COMPLEX, MITOCHONDRIAL"/>
    <property type="match status" value="1"/>
</dbReference>
<dbReference type="GO" id="GO:0005737">
    <property type="term" value="C:cytoplasm"/>
    <property type="evidence" value="ECO:0007669"/>
    <property type="project" value="TreeGrafter"/>
</dbReference>
<feature type="domain" description="Peripheral subunit-binding (PSBD)" evidence="9">
    <location>
        <begin position="113"/>
        <end position="150"/>
    </location>
</feature>
<evidence type="ECO:0000313" key="11">
    <source>
        <dbReference type="Proteomes" id="UP000284202"/>
    </source>
</evidence>
<dbReference type="Pfam" id="PF02817">
    <property type="entry name" value="E3_binding"/>
    <property type="match status" value="1"/>
</dbReference>
<dbReference type="OrthoDB" id="9805770at2"/>
<dbReference type="PROSITE" id="PS50968">
    <property type="entry name" value="BIOTINYL_LIPOYL"/>
    <property type="match status" value="1"/>
</dbReference>
<dbReference type="Pfam" id="PF00198">
    <property type="entry name" value="2-oxoacid_dh"/>
    <property type="match status" value="1"/>
</dbReference>
<evidence type="ECO:0000259" key="8">
    <source>
        <dbReference type="PROSITE" id="PS50968"/>
    </source>
</evidence>
<dbReference type="RefSeq" id="WP_119748861.1">
    <property type="nucleotide sequence ID" value="NZ_QZCG01000007.1"/>
</dbReference>
<dbReference type="PROSITE" id="PS00189">
    <property type="entry name" value="LIPOYL"/>
    <property type="match status" value="1"/>
</dbReference>
<dbReference type="InterPro" id="IPR023213">
    <property type="entry name" value="CAT-like_dom_sf"/>
</dbReference>
<dbReference type="InterPro" id="IPR050743">
    <property type="entry name" value="2-oxoacid_DH_E2_comp"/>
</dbReference>
<dbReference type="InterPro" id="IPR036625">
    <property type="entry name" value="E3-bd_dom_sf"/>
</dbReference>
<organism evidence="10 11">
    <name type="scientific">Paracoccus onubensis</name>
    <dbReference type="NCBI Taxonomy" id="1675788"/>
    <lineage>
        <taxon>Bacteria</taxon>
        <taxon>Pseudomonadati</taxon>
        <taxon>Pseudomonadota</taxon>
        <taxon>Alphaproteobacteria</taxon>
        <taxon>Rhodobacterales</taxon>
        <taxon>Paracoccaceae</taxon>
        <taxon>Paracoccus</taxon>
    </lineage>
</organism>
<evidence type="ECO:0000259" key="9">
    <source>
        <dbReference type="PROSITE" id="PS51826"/>
    </source>
</evidence>
<evidence type="ECO:0000256" key="3">
    <source>
        <dbReference type="ARBA" id="ARBA00011484"/>
    </source>
</evidence>
<comment type="caution">
    <text evidence="10">The sequence shown here is derived from an EMBL/GenBank/DDBJ whole genome shotgun (WGS) entry which is preliminary data.</text>
</comment>
<keyword evidence="5 7" id="KW-0450">Lipoyl</keyword>
<evidence type="ECO:0000256" key="2">
    <source>
        <dbReference type="ARBA" id="ARBA00007317"/>
    </source>
</evidence>
<keyword evidence="11" id="KW-1185">Reference proteome</keyword>
<evidence type="ECO:0000256" key="5">
    <source>
        <dbReference type="ARBA" id="ARBA00022823"/>
    </source>
</evidence>
<dbReference type="CDD" id="cd06849">
    <property type="entry name" value="lipoyl_domain"/>
    <property type="match status" value="1"/>
</dbReference>
<gene>
    <name evidence="10" type="ORF">D3P04_11165</name>
</gene>
<dbReference type="EMBL" id="QZCG01000007">
    <property type="protein sequence ID" value="RJE84868.1"/>
    <property type="molecule type" value="Genomic_DNA"/>
</dbReference>
<dbReference type="InterPro" id="IPR011053">
    <property type="entry name" value="Single_hybrid_motif"/>
</dbReference>
<evidence type="ECO:0000256" key="6">
    <source>
        <dbReference type="ARBA" id="ARBA00023315"/>
    </source>
</evidence>
<dbReference type="Gene3D" id="3.30.559.10">
    <property type="entry name" value="Chloramphenicol acetyltransferase-like domain"/>
    <property type="match status" value="1"/>
</dbReference>
<evidence type="ECO:0000256" key="4">
    <source>
        <dbReference type="ARBA" id="ARBA00022679"/>
    </source>
</evidence>
<dbReference type="InterPro" id="IPR004167">
    <property type="entry name" value="PSBD"/>
</dbReference>
<dbReference type="Gene3D" id="4.10.320.10">
    <property type="entry name" value="E3-binding domain"/>
    <property type="match status" value="1"/>
</dbReference>
<accession>A0A418SVF7</accession>
<dbReference type="SUPFAM" id="SSF47005">
    <property type="entry name" value="Peripheral subunit-binding domain of 2-oxo acid dehydrogenase complex"/>
    <property type="match status" value="1"/>
</dbReference>
<feature type="domain" description="Lipoyl-binding" evidence="8">
    <location>
        <begin position="1"/>
        <end position="75"/>
    </location>
</feature>
<dbReference type="Pfam" id="PF00364">
    <property type="entry name" value="Biotin_lipoyl"/>
    <property type="match status" value="1"/>
</dbReference>
<sequence>MHDVIVPLEQEGTQAKVLDWYVKPGQRVSEGDPLVELETDKVTVEIPAPVAGILREILLAPGSEAKPGGILARIETVAKSDTGGAKMKIPARTARDSSVPEPSPAACVTRETRHSPAVRKALAETGLDPAKLTGTGRHGRLTREDVRHAAARADIRHEPAPGCVSAHTGIAAEGASGGSTFVPHDRMRLRIAGNMLHSVTTAPQVTAVFEADFGPLMAHRDAHRKALETEGIPLSYTAYIVHACVAAMMKVPAVNSRWHDNGLEIFGDVNIGIGTALGDKGLVVPVIRQAQNLSLKGIAARIQDLTTRARDGKLTAADMSGGTFTISNHGVSGSLLAAPIIINQPQSAILGVGKLEKRVVVRQVDGSDSIQIRPMAYVSLTIDHRVLDGHQTNSWLSAFVAALESWKP</sequence>
<dbReference type="EC" id="2.3.1.-" evidence="7"/>
<protein>
    <recommendedName>
        <fullName evidence="7">Dihydrolipoamide acetyltransferase component of pyruvate dehydrogenase complex</fullName>
        <ecNumber evidence="7">2.3.1.-</ecNumber>
    </recommendedName>
</protein>
<evidence type="ECO:0000256" key="7">
    <source>
        <dbReference type="RuleBase" id="RU003423"/>
    </source>
</evidence>
<evidence type="ECO:0000256" key="1">
    <source>
        <dbReference type="ARBA" id="ARBA00001938"/>
    </source>
</evidence>
<dbReference type="Proteomes" id="UP000284202">
    <property type="component" value="Unassembled WGS sequence"/>
</dbReference>
<name>A0A418SVF7_9RHOB</name>
<dbReference type="InterPro" id="IPR001078">
    <property type="entry name" value="2-oxoacid_DH_actylTfrase"/>
</dbReference>
<keyword evidence="4 7" id="KW-0808">Transferase</keyword>
<dbReference type="GO" id="GO:0031405">
    <property type="term" value="F:lipoic acid binding"/>
    <property type="evidence" value="ECO:0007669"/>
    <property type="project" value="TreeGrafter"/>
</dbReference>
<comment type="similarity">
    <text evidence="2 7">Belongs to the 2-oxoacid dehydrogenase family.</text>
</comment>
<dbReference type="GO" id="GO:0016407">
    <property type="term" value="F:acetyltransferase activity"/>
    <property type="evidence" value="ECO:0007669"/>
    <property type="project" value="TreeGrafter"/>
</dbReference>
<dbReference type="PROSITE" id="PS51826">
    <property type="entry name" value="PSBD"/>
    <property type="match status" value="1"/>
</dbReference>
<dbReference type="AlphaFoldDB" id="A0A418SVF7"/>
<dbReference type="PANTHER" id="PTHR43178">
    <property type="entry name" value="DIHYDROLIPOAMIDE ACETYLTRANSFERASE COMPONENT OF PYRUVATE DEHYDROGENASE COMPLEX"/>
    <property type="match status" value="1"/>
</dbReference>
<dbReference type="InterPro" id="IPR003016">
    <property type="entry name" value="2-oxoA_DH_lipoyl-BS"/>
</dbReference>
<keyword evidence="6 7" id="KW-0012">Acyltransferase</keyword>
<reference evidence="11" key="1">
    <citation type="submission" date="2018-09" db="EMBL/GenBank/DDBJ databases">
        <title>Acidovorax cavernicola nov. sp. isolated from Gruta de las Maravillas (Aracena, Spain).</title>
        <authorList>
            <person name="Jurado V."/>
            <person name="Gutierrez-Patricio S."/>
            <person name="Gonzalez-Pimentel J.L."/>
            <person name="Miller A.Z."/>
            <person name="Laiz L."/>
            <person name="Saiz-Jimenez C."/>
        </authorList>
    </citation>
    <scope>NUCLEOTIDE SEQUENCE [LARGE SCALE GENOMIC DNA]</scope>
    <source>
        <strain evidence="11">1011MAR3C25</strain>
    </source>
</reference>